<evidence type="ECO:0000313" key="2">
    <source>
        <dbReference type="EMBL" id="STY86291.1"/>
    </source>
</evidence>
<dbReference type="EMBL" id="UGPW01000001">
    <property type="protein sequence ID" value="STY86291.1"/>
    <property type="molecule type" value="Genomic_DNA"/>
</dbReference>
<dbReference type="Proteomes" id="UP000076765">
    <property type="component" value="Chromosome"/>
</dbReference>
<organism evidence="2 4">
    <name type="scientific">Moraxella ovis</name>
    <dbReference type="NCBI Taxonomy" id="29433"/>
    <lineage>
        <taxon>Bacteria</taxon>
        <taxon>Pseudomonadati</taxon>
        <taxon>Pseudomonadota</taxon>
        <taxon>Gammaproteobacteria</taxon>
        <taxon>Moraxellales</taxon>
        <taxon>Moraxellaceae</taxon>
        <taxon>Moraxella</taxon>
    </lineage>
</organism>
<gene>
    <name evidence="1" type="ORF">MOVS_01285</name>
    <name evidence="2" type="ORF">NCTC11227_00270</name>
</gene>
<dbReference type="STRING" id="29433.MOVS_01285"/>
<evidence type="ECO:0000313" key="4">
    <source>
        <dbReference type="Proteomes" id="UP000255102"/>
    </source>
</evidence>
<dbReference type="AlphaFoldDB" id="A0A378PHN5"/>
<evidence type="ECO:0000313" key="3">
    <source>
        <dbReference type="Proteomes" id="UP000076765"/>
    </source>
</evidence>
<protein>
    <submittedName>
        <fullName evidence="2">Uncharacterized protein</fullName>
    </submittedName>
</protein>
<keyword evidence="3" id="KW-1185">Reference proteome</keyword>
<reference evidence="1 3" key="1">
    <citation type="submission" date="2015-04" db="EMBL/GenBank/DDBJ databases">
        <authorList>
            <person name="Calcutt M.J."/>
            <person name="Foecking M.F."/>
        </authorList>
    </citation>
    <scope>NUCLEOTIDE SEQUENCE [LARGE SCALE GENOMIC DNA]</scope>
    <source>
        <strain evidence="1 3">199/55</strain>
    </source>
</reference>
<dbReference type="Proteomes" id="UP000255102">
    <property type="component" value="Unassembled WGS sequence"/>
</dbReference>
<dbReference type="KEGG" id="moi:MOVS_01285"/>
<reference evidence="2 4" key="2">
    <citation type="submission" date="2018-06" db="EMBL/GenBank/DDBJ databases">
        <authorList>
            <consortium name="Pathogen Informatics"/>
            <person name="Doyle S."/>
        </authorList>
    </citation>
    <scope>NUCLEOTIDE SEQUENCE [LARGE SCALE GENOMIC DNA]</scope>
    <source>
        <strain evidence="2 4">NCTC11227</strain>
    </source>
</reference>
<dbReference type="EMBL" id="CP011158">
    <property type="protein sequence ID" value="ANB90850.1"/>
    <property type="molecule type" value="Genomic_DNA"/>
</dbReference>
<name>A0A378PHN5_9GAMM</name>
<evidence type="ECO:0000313" key="1">
    <source>
        <dbReference type="EMBL" id="ANB90850.1"/>
    </source>
</evidence>
<sequence length="87" mass="10336">MRFEIPAIKWSAQNETCFDGHARETHISKNTFCEYAIQVEKHLFYCYYGNGRFKQFSSLSDAKEWVETVHYPSQVQKYFKIIDRAGD</sequence>
<proteinExistence type="predicted"/>
<dbReference type="RefSeq" id="WP_063513436.1">
    <property type="nucleotide sequence ID" value="NZ_CP011158.1"/>
</dbReference>
<accession>A0A378PHN5</accession>